<dbReference type="EMBL" id="RTRY01000021">
    <property type="protein sequence ID" value="MJX48799.1"/>
    <property type="molecule type" value="Genomic_DNA"/>
</dbReference>
<name>A0A3V7ECX2_SALER</name>
<dbReference type="Proteomes" id="UP000885264">
    <property type="component" value="Unassembled WGS sequence"/>
</dbReference>
<accession>A0A3V7ECX2</accession>
<reference evidence="1" key="1">
    <citation type="submission" date="2018-07" db="EMBL/GenBank/DDBJ databases">
        <authorList>
            <consortium name="GenomeTrakr network: Whole genome sequencing for foodborne pathogen traceback"/>
        </authorList>
    </citation>
    <scope>NUCLEOTIDE SEQUENCE [LARGE SCALE GENOMIC DNA]</scope>
    <source>
        <strain evidence="1">FDA00013282</strain>
    </source>
</reference>
<gene>
    <name evidence="1" type="ORF">DTA53_18500</name>
</gene>
<dbReference type="AlphaFoldDB" id="A0A3V7ECX2"/>
<organism evidence="1">
    <name type="scientific">Salmonella enterica</name>
    <name type="common">Salmonella choleraesuis</name>
    <dbReference type="NCBI Taxonomy" id="28901"/>
    <lineage>
        <taxon>Bacteria</taxon>
        <taxon>Pseudomonadati</taxon>
        <taxon>Pseudomonadota</taxon>
        <taxon>Gammaproteobacteria</taxon>
        <taxon>Enterobacterales</taxon>
        <taxon>Enterobacteriaceae</taxon>
        <taxon>Salmonella</taxon>
    </lineage>
</organism>
<dbReference type="InterPro" id="IPR024406">
    <property type="entry name" value="TAC-10"/>
</dbReference>
<protein>
    <recommendedName>
        <fullName evidence="2">Phage protein</fullName>
    </recommendedName>
</protein>
<sequence length="95" mass="10833">MKLIVERVFYMEKIKLCVCGTDIIFEPNQTAYNKFINEMAMDNKVAPAHNYLMRIVATESKEALAEILKRPGAALQLVSKVNDIYAPELEIEVKN</sequence>
<evidence type="ECO:0008006" key="2">
    <source>
        <dbReference type="Google" id="ProtNLM"/>
    </source>
</evidence>
<comment type="caution">
    <text evidence="1">The sequence shown here is derived from an EMBL/GenBank/DDBJ whole genome shotgun (WGS) entry which is preliminary data.</text>
</comment>
<evidence type="ECO:0000313" key="1">
    <source>
        <dbReference type="EMBL" id="MJX48799.1"/>
    </source>
</evidence>
<proteinExistence type="predicted"/>
<dbReference type="Pfam" id="PF10963">
    <property type="entry name" value="Phage_TAC_10"/>
    <property type="match status" value="1"/>
</dbReference>